<proteinExistence type="predicted"/>
<feature type="signal peptide" evidence="1">
    <location>
        <begin position="1"/>
        <end position="20"/>
    </location>
</feature>
<evidence type="ECO:0000313" key="3">
    <source>
        <dbReference type="WBParaSite" id="Pan_g12240.t1"/>
    </source>
</evidence>
<feature type="chain" id="PRO_5028839562" evidence="1">
    <location>
        <begin position="21"/>
        <end position="124"/>
    </location>
</feature>
<protein>
    <submittedName>
        <fullName evidence="3">Secreted protein</fullName>
    </submittedName>
</protein>
<dbReference type="Proteomes" id="UP000492821">
    <property type="component" value="Unassembled WGS sequence"/>
</dbReference>
<name>A0A7E4UT71_PANRE</name>
<sequence>MPKTTVLLVLIFCCHLAVLAERKRFTLYVNPHHRDLNETLYADDHHCHTIPYFYRRRASSIRTNGNCILLFPSLDCKKGEEFVFKKHCHGSRCCSKMDFAGCEIVKEDGTVLKIDDAAQAYVIC</sequence>
<dbReference type="AlphaFoldDB" id="A0A7E4UT71"/>
<evidence type="ECO:0000313" key="2">
    <source>
        <dbReference type="Proteomes" id="UP000492821"/>
    </source>
</evidence>
<evidence type="ECO:0000256" key="1">
    <source>
        <dbReference type="SAM" id="SignalP"/>
    </source>
</evidence>
<reference evidence="2" key="1">
    <citation type="journal article" date="2013" name="Genetics">
        <title>The draft genome and transcriptome of Panagrellus redivivus are shaped by the harsh demands of a free-living lifestyle.</title>
        <authorList>
            <person name="Srinivasan J."/>
            <person name="Dillman A.R."/>
            <person name="Macchietto M.G."/>
            <person name="Heikkinen L."/>
            <person name="Lakso M."/>
            <person name="Fracchia K.M."/>
            <person name="Antoshechkin I."/>
            <person name="Mortazavi A."/>
            <person name="Wong G."/>
            <person name="Sternberg P.W."/>
        </authorList>
    </citation>
    <scope>NUCLEOTIDE SEQUENCE [LARGE SCALE GENOMIC DNA]</scope>
    <source>
        <strain evidence="2">MT8872</strain>
    </source>
</reference>
<keyword evidence="1" id="KW-0732">Signal</keyword>
<accession>A0A7E4UT71</accession>
<keyword evidence="2" id="KW-1185">Reference proteome</keyword>
<dbReference type="WBParaSite" id="Pan_g12240.t1">
    <property type="protein sequence ID" value="Pan_g12240.t1"/>
    <property type="gene ID" value="Pan_g12240"/>
</dbReference>
<organism evidence="2 3">
    <name type="scientific">Panagrellus redivivus</name>
    <name type="common">Microworm</name>
    <dbReference type="NCBI Taxonomy" id="6233"/>
    <lineage>
        <taxon>Eukaryota</taxon>
        <taxon>Metazoa</taxon>
        <taxon>Ecdysozoa</taxon>
        <taxon>Nematoda</taxon>
        <taxon>Chromadorea</taxon>
        <taxon>Rhabditida</taxon>
        <taxon>Tylenchina</taxon>
        <taxon>Panagrolaimomorpha</taxon>
        <taxon>Panagrolaimoidea</taxon>
        <taxon>Panagrolaimidae</taxon>
        <taxon>Panagrellus</taxon>
    </lineage>
</organism>
<reference evidence="3" key="2">
    <citation type="submission" date="2020-10" db="UniProtKB">
        <authorList>
            <consortium name="WormBaseParasite"/>
        </authorList>
    </citation>
    <scope>IDENTIFICATION</scope>
</reference>